<dbReference type="Proteomes" id="UP000252081">
    <property type="component" value="Unassembled WGS sequence"/>
</dbReference>
<dbReference type="InterPro" id="IPR037401">
    <property type="entry name" value="SnoaL-like"/>
</dbReference>
<dbReference type="OrthoDB" id="7605094at2"/>
<evidence type="ECO:0000259" key="1">
    <source>
        <dbReference type="Pfam" id="PF13577"/>
    </source>
</evidence>
<dbReference type="CDD" id="cd00531">
    <property type="entry name" value="NTF2_like"/>
    <property type="match status" value="1"/>
</dbReference>
<dbReference type="SUPFAM" id="SSF54427">
    <property type="entry name" value="NTF2-like"/>
    <property type="match status" value="1"/>
</dbReference>
<dbReference type="InterPro" id="IPR032710">
    <property type="entry name" value="NTF2-like_dom_sf"/>
</dbReference>
<dbReference type="Gene3D" id="3.10.450.50">
    <property type="match status" value="1"/>
</dbReference>
<name>A0A366KYY4_9SPHI</name>
<reference evidence="2 3" key="1">
    <citation type="submission" date="2018-07" db="EMBL/GenBank/DDBJ databases">
        <title>A draft genome of a endophytic bacteria, a new species of Pedobacter.</title>
        <authorList>
            <person name="Zhang Z.D."/>
            <person name="Chen Z.J."/>
        </authorList>
    </citation>
    <scope>NUCLEOTIDE SEQUENCE [LARGE SCALE GENOMIC DNA]</scope>
    <source>
        <strain evidence="2 3">RS10</strain>
    </source>
</reference>
<organism evidence="2 3">
    <name type="scientific">Pedobacter miscanthi</name>
    <dbReference type="NCBI Taxonomy" id="2259170"/>
    <lineage>
        <taxon>Bacteria</taxon>
        <taxon>Pseudomonadati</taxon>
        <taxon>Bacteroidota</taxon>
        <taxon>Sphingobacteriia</taxon>
        <taxon>Sphingobacteriales</taxon>
        <taxon>Sphingobacteriaceae</taxon>
        <taxon>Pedobacter</taxon>
    </lineage>
</organism>
<dbReference type="RefSeq" id="WP_113949293.1">
    <property type="nucleotide sequence ID" value="NZ_QNQU01000010.1"/>
</dbReference>
<proteinExistence type="predicted"/>
<gene>
    <name evidence="2" type="ORF">DRW42_13185</name>
</gene>
<dbReference type="EMBL" id="QNQU01000010">
    <property type="protein sequence ID" value="RBQ06730.1"/>
    <property type="molecule type" value="Genomic_DNA"/>
</dbReference>
<keyword evidence="3" id="KW-1185">Reference proteome</keyword>
<evidence type="ECO:0000313" key="2">
    <source>
        <dbReference type="EMBL" id="RBQ06730.1"/>
    </source>
</evidence>
<comment type="caution">
    <text evidence="2">The sequence shown here is derived from an EMBL/GenBank/DDBJ whole genome shotgun (WGS) entry which is preliminary data.</text>
</comment>
<evidence type="ECO:0000313" key="3">
    <source>
        <dbReference type="Proteomes" id="UP000252081"/>
    </source>
</evidence>
<accession>A0A366KYY4</accession>
<sequence>MKNKISDERAIENLMVAYAFANDDADIARLGELFKDATFWIDQMSAKGKEEISAVATSMIQVLENGRSATTHEITNIIIEIAQDGLSASAQAYWTLYKTVSGEPRTAVMSGRYSDKFTFGKDNWHFLERKASVLWQLEKP</sequence>
<dbReference type="AlphaFoldDB" id="A0A366KYY4"/>
<feature type="domain" description="SnoaL-like" evidence="1">
    <location>
        <begin position="5"/>
        <end position="130"/>
    </location>
</feature>
<dbReference type="Pfam" id="PF13577">
    <property type="entry name" value="SnoaL_4"/>
    <property type="match status" value="1"/>
</dbReference>
<protein>
    <recommendedName>
        <fullName evidence="1">SnoaL-like domain-containing protein</fullName>
    </recommendedName>
</protein>